<comment type="caution">
    <text evidence="1">The sequence shown here is derived from an EMBL/GenBank/DDBJ whole genome shotgun (WGS) entry which is preliminary data.</text>
</comment>
<dbReference type="eggNOG" id="ENOG5030TT6">
    <property type="taxonomic scope" value="Bacteria"/>
</dbReference>
<sequence length="251" mass="28518">MTSTMIGIDDEETAPAMLDTKDVADTLKVHAPEFYEESRRMFYSEVNLHPFKKHSKDTLHFIEWMFWDWLAFDRRIGLSGSDGEQLEINQYDDGMSPYLALARVLHNDGKISDRQLDDMSETDDTNFTSVFWIRNASAARRTMRLEDAMNGGEYTVSAPGKAAEYDGARGGMIVTRIAKVRGSWRPCAISIYEARRPDSPKTRLAVIDAFGSYRTDFPGLVRFFYGRAKDTGLDWEDTEALLHDGTRGSRA</sequence>
<gene>
    <name evidence="1" type="ORF">BBIA_0680</name>
</gene>
<evidence type="ECO:0000313" key="1">
    <source>
        <dbReference type="EMBL" id="KFI51764.1"/>
    </source>
</evidence>
<organism evidence="1 2">
    <name type="scientific">Bifidobacterium biavatii DSM 23969</name>
    <dbReference type="NCBI Taxonomy" id="1437608"/>
    <lineage>
        <taxon>Bacteria</taxon>
        <taxon>Bacillati</taxon>
        <taxon>Actinomycetota</taxon>
        <taxon>Actinomycetes</taxon>
        <taxon>Bifidobacteriales</taxon>
        <taxon>Bifidobacteriaceae</taxon>
        <taxon>Bifidobacterium</taxon>
    </lineage>
</organism>
<dbReference type="AlphaFoldDB" id="A0A086ZZ14"/>
<keyword evidence="2" id="KW-1185">Reference proteome</keyword>
<protein>
    <submittedName>
        <fullName evidence="1">Uncharacterized protein</fullName>
    </submittedName>
</protein>
<proteinExistence type="predicted"/>
<evidence type="ECO:0000313" key="2">
    <source>
        <dbReference type="Proteomes" id="UP000029108"/>
    </source>
</evidence>
<reference evidence="1 2" key="1">
    <citation type="submission" date="2014-03" db="EMBL/GenBank/DDBJ databases">
        <title>Genomics of Bifidobacteria.</title>
        <authorList>
            <person name="Ventura M."/>
            <person name="Milani C."/>
            <person name="Lugli G.A."/>
        </authorList>
    </citation>
    <scope>NUCLEOTIDE SEQUENCE [LARGE SCALE GENOMIC DNA]</scope>
    <source>
        <strain evidence="1 2">DSM 23969</strain>
    </source>
</reference>
<dbReference type="Proteomes" id="UP000029108">
    <property type="component" value="Unassembled WGS sequence"/>
</dbReference>
<dbReference type="RefSeq" id="WP_051923751.1">
    <property type="nucleotide sequence ID" value="NZ_JDUU01000010.1"/>
</dbReference>
<name>A0A086ZZ14_9BIFI</name>
<dbReference type="EMBL" id="JGYN01000008">
    <property type="protein sequence ID" value="KFI51764.1"/>
    <property type="molecule type" value="Genomic_DNA"/>
</dbReference>
<accession>A0A086ZZ14</accession>
<dbReference type="OrthoDB" id="3237341at2"/>